<gene>
    <name evidence="1" type="ORF">ECRASSUSDP1_LOCUS21000</name>
</gene>
<comment type="caution">
    <text evidence="1">The sequence shown here is derived from an EMBL/GenBank/DDBJ whole genome shotgun (WGS) entry which is preliminary data.</text>
</comment>
<organism evidence="1 2">
    <name type="scientific">Euplotes crassus</name>
    <dbReference type="NCBI Taxonomy" id="5936"/>
    <lineage>
        <taxon>Eukaryota</taxon>
        <taxon>Sar</taxon>
        <taxon>Alveolata</taxon>
        <taxon>Ciliophora</taxon>
        <taxon>Intramacronucleata</taxon>
        <taxon>Spirotrichea</taxon>
        <taxon>Hypotrichia</taxon>
        <taxon>Euplotida</taxon>
        <taxon>Euplotidae</taxon>
        <taxon>Moneuplotes</taxon>
    </lineage>
</organism>
<evidence type="ECO:0000313" key="2">
    <source>
        <dbReference type="Proteomes" id="UP001295684"/>
    </source>
</evidence>
<proteinExistence type="predicted"/>
<sequence length="170" mass="20176">MFTFCKEWFKILQKYSQRECILNSIKQDLKDLKELSEKTSQERGNASPPDLHSTLDRTREQVLLKISGLKEDDEILYCNIKRCVNTFSKVFNFSIKFLNYPEYYYKSNRGITASPRSRSDLVRNSGKFNRRNHFPVRVTYKNSELFKNLFPSRNMLANDILRLKDNLSQI</sequence>
<accession>A0AAD1XUH5</accession>
<keyword evidence="2" id="KW-1185">Reference proteome</keyword>
<protein>
    <submittedName>
        <fullName evidence="1">Uncharacterized protein</fullName>
    </submittedName>
</protein>
<dbReference type="Proteomes" id="UP001295684">
    <property type="component" value="Unassembled WGS sequence"/>
</dbReference>
<reference evidence="1" key="1">
    <citation type="submission" date="2023-07" db="EMBL/GenBank/DDBJ databases">
        <authorList>
            <consortium name="AG Swart"/>
            <person name="Singh M."/>
            <person name="Singh A."/>
            <person name="Seah K."/>
            <person name="Emmerich C."/>
        </authorList>
    </citation>
    <scope>NUCLEOTIDE SEQUENCE</scope>
    <source>
        <strain evidence="1">DP1</strain>
    </source>
</reference>
<name>A0AAD1XUH5_EUPCR</name>
<dbReference type="EMBL" id="CAMPGE010021445">
    <property type="protein sequence ID" value="CAI2379588.1"/>
    <property type="molecule type" value="Genomic_DNA"/>
</dbReference>
<dbReference type="AlphaFoldDB" id="A0AAD1XUH5"/>
<evidence type="ECO:0000313" key="1">
    <source>
        <dbReference type="EMBL" id="CAI2379588.1"/>
    </source>
</evidence>